<evidence type="ECO:0000313" key="2">
    <source>
        <dbReference type="Proteomes" id="UP000018934"/>
    </source>
</evidence>
<proteinExistence type="predicted"/>
<keyword evidence="2" id="KW-1185">Reference proteome</keyword>
<organism evidence="1 2">
    <name type="scientific">Dehalobacter restrictus (strain DSM 9455 / PER-K23)</name>
    <dbReference type="NCBI Taxonomy" id="871738"/>
    <lineage>
        <taxon>Bacteria</taxon>
        <taxon>Bacillati</taxon>
        <taxon>Bacillota</taxon>
        <taxon>Clostridia</taxon>
        <taxon>Eubacteriales</taxon>
        <taxon>Desulfitobacteriaceae</taxon>
        <taxon>Dehalobacter</taxon>
    </lineage>
</organism>
<gene>
    <name evidence="1" type="ORF">DEHRE_12240</name>
</gene>
<evidence type="ECO:0000313" key="1">
    <source>
        <dbReference type="EMBL" id="AHF11460.1"/>
    </source>
</evidence>
<accession>A0ABM5PA96</accession>
<name>A0ABM5PA96_DEHRP</name>
<sequence>MANLVKARDAKLWVFQNNSDDCQATESAQVCFECRHAICW</sequence>
<dbReference type="Proteomes" id="UP000018934">
    <property type="component" value="Chromosome"/>
</dbReference>
<reference evidence="1 2" key="1">
    <citation type="journal article" date="2013" name="Stand. Genomic Sci.">
        <title>Complete genome sequence of Dehalobacter restrictus PER-K23(T.).</title>
        <authorList>
            <person name="Kruse T."/>
            <person name="Maillard J."/>
            <person name="Goodwin L."/>
            <person name="Woyke T."/>
            <person name="Teshima H."/>
            <person name="Bruce D."/>
            <person name="Detter C."/>
            <person name="Tapia R."/>
            <person name="Han C."/>
            <person name="Huntemann M."/>
            <person name="Wei C.L."/>
            <person name="Han J."/>
            <person name="Chen A."/>
            <person name="Kyrpides N."/>
            <person name="Szeto E."/>
            <person name="Markowitz V."/>
            <person name="Ivanova N."/>
            <person name="Pagani I."/>
            <person name="Pati A."/>
            <person name="Pitluck S."/>
            <person name="Nolan M."/>
            <person name="Holliger C."/>
            <person name="Smidt H."/>
        </authorList>
    </citation>
    <scope>NUCLEOTIDE SEQUENCE [LARGE SCALE GENOMIC DNA]</scope>
    <source>
        <strain evidence="2">DSM 9455</strain>
    </source>
</reference>
<dbReference type="EMBL" id="CP007033">
    <property type="protein sequence ID" value="AHF11460.1"/>
    <property type="molecule type" value="Genomic_DNA"/>
</dbReference>
<protein>
    <submittedName>
        <fullName evidence="1">Uncharacterized protein</fullName>
    </submittedName>
</protein>